<reference evidence="4 5" key="1">
    <citation type="submission" date="2020-08" db="EMBL/GenBank/DDBJ databases">
        <title>Functional genomics of gut bacteria from endangered species of beetles.</title>
        <authorList>
            <person name="Carlos-Shanley C."/>
        </authorList>
    </citation>
    <scope>NUCLEOTIDE SEQUENCE [LARGE SCALE GENOMIC DNA]</scope>
    <source>
        <strain evidence="4 5">S00123</strain>
    </source>
</reference>
<dbReference type="PANTHER" id="PTHR12526">
    <property type="entry name" value="GLYCOSYLTRANSFERASE"/>
    <property type="match status" value="1"/>
</dbReference>
<protein>
    <submittedName>
        <fullName evidence="4">Glycosyltransferase involved in cell wall biosynthesis</fullName>
    </submittedName>
</protein>
<organism evidence="4 5">
    <name type="scientific">Brevundimonas bullata</name>
    <dbReference type="NCBI Taxonomy" id="13160"/>
    <lineage>
        <taxon>Bacteria</taxon>
        <taxon>Pseudomonadati</taxon>
        <taxon>Pseudomonadota</taxon>
        <taxon>Alphaproteobacteria</taxon>
        <taxon>Caulobacterales</taxon>
        <taxon>Caulobacteraceae</taxon>
        <taxon>Brevundimonas</taxon>
    </lineage>
</organism>
<dbReference type="AlphaFoldDB" id="A0A7W7IQE7"/>
<dbReference type="Pfam" id="PF13439">
    <property type="entry name" value="Glyco_transf_4"/>
    <property type="match status" value="1"/>
</dbReference>
<accession>A0A7W7IQE7</accession>
<dbReference type="Proteomes" id="UP000539957">
    <property type="component" value="Unassembled WGS sequence"/>
</dbReference>
<dbReference type="GO" id="GO:0016757">
    <property type="term" value="F:glycosyltransferase activity"/>
    <property type="evidence" value="ECO:0007669"/>
    <property type="project" value="UniProtKB-KW"/>
</dbReference>
<dbReference type="CDD" id="cd03801">
    <property type="entry name" value="GT4_PimA-like"/>
    <property type="match status" value="1"/>
</dbReference>
<dbReference type="Gene3D" id="3.40.50.2000">
    <property type="entry name" value="Glycogen Phosphorylase B"/>
    <property type="match status" value="2"/>
</dbReference>
<evidence type="ECO:0000256" key="1">
    <source>
        <dbReference type="ARBA" id="ARBA00022676"/>
    </source>
</evidence>
<name>A0A7W7IQE7_9CAUL</name>
<dbReference type="InterPro" id="IPR028098">
    <property type="entry name" value="Glyco_trans_4-like_N"/>
</dbReference>
<dbReference type="Pfam" id="PF13692">
    <property type="entry name" value="Glyco_trans_1_4"/>
    <property type="match status" value="1"/>
</dbReference>
<gene>
    <name evidence="4" type="ORF">HNP32_002310</name>
</gene>
<evidence type="ECO:0000313" key="5">
    <source>
        <dbReference type="Proteomes" id="UP000539957"/>
    </source>
</evidence>
<evidence type="ECO:0000313" key="4">
    <source>
        <dbReference type="EMBL" id="MBB4798566.1"/>
    </source>
</evidence>
<dbReference type="EMBL" id="JACHKY010000003">
    <property type="protein sequence ID" value="MBB4798566.1"/>
    <property type="molecule type" value="Genomic_DNA"/>
</dbReference>
<sequence>MRTAVVMPVGARFCREQPNSMETVARTLANAETGEVRIFCCEGAKGHDAPSVHTLPNPNRLKALLQALTDYRPDVIEFHQQTQQAVALARHFPDAAVTLYRHNAVKSPRHSIDNWRYQRRYDRMDGLIFVSEAARRDFLKDFPRLEAKAFAVPNPIDVDLWKTPVENREPLIAFAGRAMPEKGVDLICAALPGVLDRHPGWRAVLMLNDWDRHADWAAPHVAPLERYGDRVEIRRSAPLAEVRAVMQQAAIALTPSVWAEPLGLTALEAHAAGAALVSSGRGGLREASGPHALYVDNLTPATLTAAIERLIEDPAGRLEMARAAQAYVVDTHAPAHRAAQLGDLREQLVRSKRARRKAR</sequence>
<evidence type="ECO:0000256" key="2">
    <source>
        <dbReference type="ARBA" id="ARBA00022679"/>
    </source>
</evidence>
<keyword evidence="2 4" id="KW-0808">Transferase</keyword>
<dbReference type="SUPFAM" id="SSF53756">
    <property type="entry name" value="UDP-Glycosyltransferase/glycogen phosphorylase"/>
    <property type="match status" value="1"/>
</dbReference>
<evidence type="ECO:0000259" key="3">
    <source>
        <dbReference type="Pfam" id="PF13439"/>
    </source>
</evidence>
<feature type="domain" description="Glycosyltransferase subfamily 4-like N-terminal" evidence="3">
    <location>
        <begin position="35"/>
        <end position="159"/>
    </location>
</feature>
<dbReference type="RefSeq" id="WP_260398437.1">
    <property type="nucleotide sequence ID" value="NZ_JACHKY010000003.1"/>
</dbReference>
<dbReference type="PANTHER" id="PTHR12526:SF510">
    <property type="entry name" value="D-INOSITOL 3-PHOSPHATE GLYCOSYLTRANSFERASE"/>
    <property type="match status" value="1"/>
</dbReference>
<keyword evidence="5" id="KW-1185">Reference proteome</keyword>
<keyword evidence="1" id="KW-0328">Glycosyltransferase</keyword>
<proteinExistence type="predicted"/>
<comment type="caution">
    <text evidence="4">The sequence shown here is derived from an EMBL/GenBank/DDBJ whole genome shotgun (WGS) entry which is preliminary data.</text>
</comment>